<organism evidence="2">
    <name type="scientific">Oikopleura dioica</name>
    <name type="common">Tunicate</name>
    <dbReference type="NCBI Taxonomy" id="34765"/>
    <lineage>
        <taxon>Eukaryota</taxon>
        <taxon>Metazoa</taxon>
        <taxon>Chordata</taxon>
        <taxon>Tunicata</taxon>
        <taxon>Appendicularia</taxon>
        <taxon>Copelata</taxon>
        <taxon>Oikopleuridae</taxon>
        <taxon>Oikopleura</taxon>
    </lineage>
</organism>
<dbReference type="Proteomes" id="UP000001307">
    <property type="component" value="Unassembled WGS sequence"/>
</dbReference>
<feature type="compositionally biased region" description="Polar residues" evidence="1">
    <location>
        <begin position="149"/>
        <end position="159"/>
    </location>
</feature>
<accession>E4XJH3</accession>
<feature type="compositionally biased region" description="Basic and acidic residues" evidence="1">
    <location>
        <begin position="366"/>
        <end position="378"/>
    </location>
</feature>
<feature type="compositionally biased region" description="Pro residues" evidence="1">
    <location>
        <begin position="406"/>
        <end position="416"/>
    </location>
</feature>
<dbReference type="InParanoid" id="E4XJH3"/>
<feature type="compositionally biased region" description="Basic and acidic residues" evidence="1">
    <location>
        <begin position="345"/>
        <end position="354"/>
    </location>
</feature>
<evidence type="ECO:0000313" key="2">
    <source>
        <dbReference type="EMBL" id="CBY10616.1"/>
    </source>
</evidence>
<evidence type="ECO:0000313" key="3">
    <source>
        <dbReference type="Proteomes" id="UP000001307"/>
    </source>
</evidence>
<dbReference type="AlphaFoldDB" id="E4XJH3"/>
<protein>
    <submittedName>
        <fullName evidence="2">Uncharacterized protein</fullName>
    </submittedName>
</protein>
<feature type="region of interest" description="Disordered" evidence="1">
    <location>
        <begin position="317"/>
        <end position="489"/>
    </location>
</feature>
<name>E4XJH3_OIKDI</name>
<evidence type="ECO:0000256" key="1">
    <source>
        <dbReference type="SAM" id="MobiDB-lite"/>
    </source>
</evidence>
<feature type="compositionally biased region" description="Basic and acidic residues" evidence="1">
    <location>
        <begin position="451"/>
        <end position="462"/>
    </location>
</feature>
<feature type="compositionally biased region" description="Basic and acidic residues" evidence="1">
    <location>
        <begin position="1"/>
        <end position="37"/>
    </location>
</feature>
<reference evidence="2" key="1">
    <citation type="journal article" date="2010" name="Science">
        <title>Plasticity of animal genome architecture unmasked by rapid evolution of a pelagic tunicate.</title>
        <authorList>
            <person name="Denoeud F."/>
            <person name="Henriet S."/>
            <person name="Mungpakdee S."/>
            <person name="Aury J.M."/>
            <person name="Da Silva C."/>
            <person name="Brinkmann H."/>
            <person name="Mikhaleva J."/>
            <person name="Olsen L.C."/>
            <person name="Jubin C."/>
            <person name="Canestro C."/>
            <person name="Bouquet J.M."/>
            <person name="Danks G."/>
            <person name="Poulain J."/>
            <person name="Campsteijn C."/>
            <person name="Adamski M."/>
            <person name="Cross I."/>
            <person name="Yadetie F."/>
            <person name="Muffato M."/>
            <person name="Louis A."/>
            <person name="Butcher S."/>
            <person name="Tsagkogeorga G."/>
            <person name="Konrad A."/>
            <person name="Singh S."/>
            <person name="Jensen M.F."/>
            <person name="Cong E.H."/>
            <person name="Eikeseth-Otteraa H."/>
            <person name="Noel B."/>
            <person name="Anthouard V."/>
            <person name="Porcel B.M."/>
            <person name="Kachouri-Lafond R."/>
            <person name="Nishino A."/>
            <person name="Ugolini M."/>
            <person name="Chourrout P."/>
            <person name="Nishida H."/>
            <person name="Aasland R."/>
            <person name="Huzurbazar S."/>
            <person name="Westhof E."/>
            <person name="Delsuc F."/>
            <person name="Lehrach H."/>
            <person name="Reinhardt R."/>
            <person name="Weissenbach J."/>
            <person name="Roy S.W."/>
            <person name="Artiguenave F."/>
            <person name="Postlethwait J.H."/>
            <person name="Manak J.R."/>
            <person name="Thompson E.M."/>
            <person name="Jaillon O."/>
            <person name="Du Pasquier L."/>
            <person name="Boudinot P."/>
            <person name="Liberles D.A."/>
            <person name="Volff J.N."/>
            <person name="Philippe H."/>
            <person name="Lenhard B."/>
            <person name="Roest Crollius H."/>
            <person name="Wincker P."/>
            <person name="Chourrout D."/>
        </authorList>
    </citation>
    <scope>NUCLEOTIDE SEQUENCE [LARGE SCALE GENOMIC DNA]</scope>
</reference>
<feature type="compositionally biased region" description="Basic and acidic residues" evidence="1">
    <location>
        <begin position="469"/>
        <end position="484"/>
    </location>
</feature>
<feature type="compositionally biased region" description="Low complexity" evidence="1">
    <location>
        <begin position="97"/>
        <end position="107"/>
    </location>
</feature>
<sequence length="715" mass="81474">MRYKADSKTKEVAKKPTKKSKVERSNREIPKGDEAETPRVLPEPQTAEQQAKTPNPRAETPEPPPAEEERKRPGTPPVPETPEGQLVIDEDSATAKSPQSTTTTSEPAEPEEERNTPRVKSTVVVVNKTPPDIRAGNNWTMADYGSRSARAQQQPQNWDYNRGPHDRERPAAQYYGGAYTVRNGREELLKIGRKENSPGDFINKVQKYRHQMSEADRATLWNKLYSQLWGYVKSRPQNWTRTEIIEAFKNLRYYVDPPAGSTFAPTLEQWQAAPETRRVLSAIDAISMWWKQKRFAAAQVEIEHFNKENRRYRIERENAVRKDADPPAEAPSARTGSGRVYHSTSSEDDRETRKRKEVKIPGSDKTITKPKNEFDRPVAKRHSPTPPRSPRSRSRDRPSSTSAWPDAPPAPKPSAAPLPSQDARRFGAPPPPPKKGPLLKSAIFPSSGSDSGRDDQEFGDGKYHRRAEKKKEQKALERRQRDLEEASTPPYARFRVRAFSTAPATLTNDAREAMIPASYGMKDDQTTYWFFNESKEAREYAARGSRLLSKNLHEDLNLKRSETTVAFNARARNEADLHKMGIRRVLDPKDFEADSDALAAVSGDKRRFHEVVREMALMPERIPDGLGQLKSMIKRYYPTMPAAEVYNQVMNALYIQFTDDKYINGLAEQTRRVSRAFIDAIAAMGYDWVENDEQFMPTRAFPAWGLHAEDQRIFR</sequence>
<feature type="region of interest" description="Disordered" evidence="1">
    <location>
        <begin position="147"/>
        <end position="166"/>
    </location>
</feature>
<keyword evidence="3" id="KW-1185">Reference proteome</keyword>
<feature type="region of interest" description="Disordered" evidence="1">
    <location>
        <begin position="1"/>
        <end position="123"/>
    </location>
</feature>
<gene>
    <name evidence="2" type="ORF">GSOID_T00012768001</name>
</gene>
<proteinExistence type="predicted"/>
<dbReference type="EMBL" id="FN653060">
    <property type="protein sequence ID" value="CBY10616.1"/>
    <property type="molecule type" value="Genomic_DNA"/>
</dbReference>